<name>A0A1W1II91_9LACT</name>
<organism evidence="1 2">
    <name type="scientific">Trichococcus pasteurii</name>
    <dbReference type="NCBI Taxonomy" id="43064"/>
    <lineage>
        <taxon>Bacteria</taxon>
        <taxon>Bacillati</taxon>
        <taxon>Bacillota</taxon>
        <taxon>Bacilli</taxon>
        <taxon>Lactobacillales</taxon>
        <taxon>Carnobacteriaceae</taxon>
        <taxon>Trichococcus</taxon>
    </lineage>
</organism>
<evidence type="ECO:0008006" key="3">
    <source>
        <dbReference type="Google" id="ProtNLM"/>
    </source>
</evidence>
<accession>A0A1W1II91</accession>
<protein>
    <recommendedName>
        <fullName evidence="3">Transposase</fullName>
    </recommendedName>
</protein>
<evidence type="ECO:0000313" key="1">
    <source>
        <dbReference type="EMBL" id="SLM52734.1"/>
    </source>
</evidence>
<dbReference type="Proteomes" id="UP000195985">
    <property type="component" value="Unassembled WGS sequence"/>
</dbReference>
<gene>
    <name evidence="1" type="ORF">TPAS_2441</name>
</gene>
<dbReference type="EMBL" id="FWEY01000009">
    <property type="protein sequence ID" value="SLM52734.1"/>
    <property type="molecule type" value="Genomic_DNA"/>
</dbReference>
<dbReference type="AlphaFoldDB" id="A0A1W1II91"/>
<keyword evidence="2" id="KW-1185">Reference proteome</keyword>
<evidence type="ECO:0000313" key="2">
    <source>
        <dbReference type="Proteomes" id="UP000195985"/>
    </source>
</evidence>
<proteinExistence type="predicted"/>
<dbReference type="STRING" id="43064.SAMN04488086_1391"/>
<reference evidence="2" key="1">
    <citation type="submission" date="2016-04" db="EMBL/GenBank/DDBJ databases">
        <authorList>
            <person name="Strepis N."/>
        </authorList>
    </citation>
    <scope>NUCLEOTIDE SEQUENCE [LARGE SCALE GENOMIC DNA]</scope>
</reference>
<sequence length="48" mass="5218">MEVDWAGSTAYVVDRDTGEKIKAYVFVAALPCSQLAYAEAFLTMKSVA</sequence>